<evidence type="ECO:0000313" key="2">
    <source>
        <dbReference type="Proteomes" id="UP000228689"/>
    </source>
</evidence>
<organism evidence="1 2">
    <name type="scientific">Candidatus Komeilibacteria bacterium CG_4_10_14_0_8_um_filter_37_78</name>
    <dbReference type="NCBI Taxonomy" id="1974471"/>
    <lineage>
        <taxon>Bacteria</taxon>
        <taxon>Candidatus Komeiliibacteriota</taxon>
    </lineage>
</organism>
<comment type="caution">
    <text evidence="1">The sequence shown here is derived from an EMBL/GenBank/DDBJ whole genome shotgun (WGS) entry which is preliminary data.</text>
</comment>
<name>A0A2M7REU0_9BACT</name>
<reference evidence="2" key="1">
    <citation type="submission" date="2017-09" db="EMBL/GenBank/DDBJ databases">
        <title>Depth-based differentiation of microbial function through sediment-hosted aquifers and enrichment of novel symbionts in the deep terrestrial subsurface.</title>
        <authorList>
            <person name="Probst A.J."/>
            <person name="Ladd B."/>
            <person name="Jarett J.K."/>
            <person name="Geller-Mcgrath D.E."/>
            <person name="Sieber C.M.K."/>
            <person name="Emerson J.B."/>
            <person name="Anantharaman K."/>
            <person name="Thomas B.C."/>
            <person name="Malmstrom R."/>
            <person name="Stieglmeier M."/>
            <person name="Klingl A."/>
            <person name="Woyke T."/>
            <person name="Ryan C.M."/>
            <person name="Banfield J.F."/>
        </authorList>
    </citation>
    <scope>NUCLEOTIDE SEQUENCE [LARGE SCALE GENOMIC DNA]</scope>
</reference>
<accession>A0A2M7REU0</accession>
<dbReference type="Proteomes" id="UP000228689">
    <property type="component" value="Unassembled WGS sequence"/>
</dbReference>
<protein>
    <submittedName>
        <fullName evidence="1">Uncharacterized protein</fullName>
    </submittedName>
</protein>
<dbReference type="EMBL" id="PFMC01000035">
    <property type="protein sequence ID" value="PIY95174.1"/>
    <property type="molecule type" value="Genomic_DNA"/>
</dbReference>
<proteinExistence type="predicted"/>
<dbReference type="AlphaFoldDB" id="A0A2M7REU0"/>
<evidence type="ECO:0000313" key="1">
    <source>
        <dbReference type="EMBL" id="PIY95174.1"/>
    </source>
</evidence>
<sequence length="94" mass="10562">MAVVSRCMCFKCRKLFYGITSSGNPPPNICPECVAKKEQEKMDARQVEINIQLAELATLSVEVRLAKLDEALIELADQLDQMASRSINSRSLRF</sequence>
<gene>
    <name evidence="1" type="ORF">COY67_01370</name>
</gene>